<dbReference type="InterPro" id="IPR036890">
    <property type="entry name" value="HATPase_C_sf"/>
</dbReference>
<comment type="caution">
    <text evidence="1">The sequence shown here is derived from an EMBL/GenBank/DDBJ whole genome shotgun (WGS) entry which is preliminary data.</text>
</comment>
<protein>
    <submittedName>
        <fullName evidence="1">ATP-binding protein</fullName>
    </submittedName>
</protein>
<proteinExistence type="predicted"/>
<keyword evidence="2" id="KW-1185">Reference proteome</keyword>
<organism evidence="1 2">
    <name type="scientific">Streptomyces tropicalis</name>
    <dbReference type="NCBI Taxonomy" id="3034234"/>
    <lineage>
        <taxon>Bacteria</taxon>
        <taxon>Bacillati</taxon>
        <taxon>Actinomycetota</taxon>
        <taxon>Actinomycetes</taxon>
        <taxon>Kitasatosporales</taxon>
        <taxon>Streptomycetaceae</taxon>
        <taxon>Streptomyces</taxon>
    </lineage>
</organism>
<dbReference type="PANTHER" id="PTHR35526:SF3">
    <property type="entry name" value="ANTI-SIGMA-F FACTOR RSBW"/>
    <property type="match status" value="1"/>
</dbReference>
<dbReference type="Proteomes" id="UP001221150">
    <property type="component" value="Unassembled WGS sequence"/>
</dbReference>
<sequence length="130" mass="13335">MTLVQDDSTVTGQAASSAEARAAISALLAGRALPPGSRAHGDSLLVVSELVANVLRHTGGPATLAAYLHGATLDVTVSEGCTSGPDQDPPDRGQDATARFGWLVVSRLASMVAVTRPRPGGKRIRVHMAV</sequence>
<gene>
    <name evidence="1" type="ORF">P3H78_22790</name>
</gene>
<dbReference type="EMBL" id="JARJBB010000013">
    <property type="protein sequence ID" value="MDF3301398.1"/>
    <property type="molecule type" value="Genomic_DNA"/>
</dbReference>
<dbReference type="GO" id="GO:0005524">
    <property type="term" value="F:ATP binding"/>
    <property type="evidence" value="ECO:0007669"/>
    <property type="project" value="UniProtKB-KW"/>
</dbReference>
<dbReference type="Gene3D" id="3.30.565.10">
    <property type="entry name" value="Histidine kinase-like ATPase, C-terminal domain"/>
    <property type="match status" value="1"/>
</dbReference>
<accession>A0ABT6AAB3</accession>
<keyword evidence="1" id="KW-0547">Nucleotide-binding</keyword>
<dbReference type="PANTHER" id="PTHR35526">
    <property type="entry name" value="ANTI-SIGMA-F FACTOR RSBW-RELATED"/>
    <property type="match status" value="1"/>
</dbReference>
<keyword evidence="1" id="KW-0067">ATP-binding</keyword>
<evidence type="ECO:0000313" key="1">
    <source>
        <dbReference type="EMBL" id="MDF3301398.1"/>
    </source>
</evidence>
<name>A0ABT6AAB3_9ACTN</name>
<evidence type="ECO:0000313" key="2">
    <source>
        <dbReference type="Proteomes" id="UP001221150"/>
    </source>
</evidence>
<reference evidence="1 2" key="1">
    <citation type="submission" date="2023-03" db="EMBL/GenBank/DDBJ databases">
        <title>Draft genome sequence of Streptomyces sp. K1PA1 isolated from peat swamp forest in Thailand.</title>
        <authorList>
            <person name="Klaysubun C."/>
            <person name="Duangmal K."/>
        </authorList>
    </citation>
    <scope>NUCLEOTIDE SEQUENCE [LARGE SCALE GENOMIC DNA]</scope>
    <source>
        <strain evidence="1 2">K1PA1</strain>
    </source>
</reference>
<dbReference type="RefSeq" id="WP_276110968.1">
    <property type="nucleotide sequence ID" value="NZ_JARJBB010000013.1"/>
</dbReference>
<dbReference type="InterPro" id="IPR050267">
    <property type="entry name" value="Anti-sigma-factor_SerPK"/>
</dbReference>